<dbReference type="InParanoid" id="M7XBS8"/>
<reference evidence="2" key="1">
    <citation type="submission" date="2013-01" db="EMBL/GenBank/DDBJ databases">
        <title>Genome assembly of Mariniradius saccharolyticus AK6.</title>
        <authorList>
            <person name="Vaidya B."/>
            <person name="Khatri I."/>
            <person name="Tanuku N.R.S."/>
            <person name="Subramanian S."/>
            <person name="Pinnaka A."/>
        </authorList>
    </citation>
    <scope>NUCLEOTIDE SEQUENCE [LARGE SCALE GENOMIC DNA]</scope>
    <source>
        <strain evidence="2">AK6</strain>
    </source>
</reference>
<comment type="caution">
    <text evidence="2">The sequence shown here is derived from an EMBL/GenBank/DDBJ whole genome shotgun (WGS) entry which is preliminary data.</text>
</comment>
<dbReference type="EMBL" id="AMZY02000014">
    <property type="protein sequence ID" value="EMS32073.1"/>
    <property type="molecule type" value="Genomic_DNA"/>
</dbReference>
<sequence length="79" mass="8813">MVFPNPTTDKVSIQPLWIETGPLTMHLVDSKGRLIIEKTVTVHGRELVVDLGILGLSPGTYIITLGDRKILMQFKIVKE</sequence>
<dbReference type="Proteomes" id="UP000010953">
    <property type="component" value="Unassembled WGS sequence"/>
</dbReference>
<organism evidence="2 3">
    <name type="scientific">Mariniradius saccharolyticus AK6</name>
    <dbReference type="NCBI Taxonomy" id="1239962"/>
    <lineage>
        <taxon>Bacteria</taxon>
        <taxon>Pseudomonadati</taxon>
        <taxon>Bacteroidota</taxon>
        <taxon>Cytophagia</taxon>
        <taxon>Cytophagales</taxon>
        <taxon>Cyclobacteriaceae</taxon>
        <taxon>Mariniradius</taxon>
    </lineage>
</organism>
<evidence type="ECO:0000313" key="2">
    <source>
        <dbReference type="EMBL" id="EMS32073.1"/>
    </source>
</evidence>
<dbReference type="InterPro" id="IPR026444">
    <property type="entry name" value="Secre_tail"/>
</dbReference>
<dbReference type="Pfam" id="PF18962">
    <property type="entry name" value="Por_Secre_tail"/>
    <property type="match status" value="1"/>
</dbReference>
<dbReference type="NCBIfam" id="TIGR04183">
    <property type="entry name" value="Por_Secre_tail"/>
    <property type="match status" value="1"/>
</dbReference>
<protein>
    <recommendedName>
        <fullName evidence="1">Secretion system C-terminal sorting domain-containing protein</fullName>
    </recommendedName>
</protein>
<evidence type="ECO:0000259" key="1">
    <source>
        <dbReference type="Pfam" id="PF18962"/>
    </source>
</evidence>
<feature type="domain" description="Secretion system C-terminal sorting" evidence="1">
    <location>
        <begin position="2"/>
        <end position="69"/>
    </location>
</feature>
<gene>
    <name evidence="2" type="ORF">C943_01335</name>
</gene>
<proteinExistence type="predicted"/>
<dbReference type="AlphaFoldDB" id="M7XBS8"/>
<name>M7XBS8_9BACT</name>
<keyword evidence="3" id="KW-1185">Reference proteome</keyword>
<evidence type="ECO:0000313" key="3">
    <source>
        <dbReference type="Proteomes" id="UP000010953"/>
    </source>
</evidence>
<accession>M7XBS8</accession>